<dbReference type="Pfam" id="PF00225">
    <property type="entry name" value="Kinesin"/>
    <property type="match status" value="1"/>
</dbReference>
<dbReference type="GO" id="GO:0007018">
    <property type="term" value="P:microtubule-based movement"/>
    <property type="evidence" value="ECO:0007669"/>
    <property type="project" value="InterPro"/>
</dbReference>
<name>A0A2U1M0D6_ARTAN</name>
<evidence type="ECO:0000256" key="5">
    <source>
        <dbReference type="ARBA" id="ARBA00023054"/>
    </source>
</evidence>
<evidence type="ECO:0000313" key="12">
    <source>
        <dbReference type="Proteomes" id="UP000245207"/>
    </source>
</evidence>
<dbReference type="Gene3D" id="2.60.120.430">
    <property type="entry name" value="Galactose-binding lectin"/>
    <property type="match status" value="1"/>
</dbReference>
<evidence type="ECO:0000256" key="7">
    <source>
        <dbReference type="PROSITE-ProRule" id="PRU00283"/>
    </source>
</evidence>
<evidence type="ECO:0000256" key="2">
    <source>
        <dbReference type="ARBA" id="ARBA00022701"/>
    </source>
</evidence>
<dbReference type="PRINTS" id="PR00380">
    <property type="entry name" value="KINESINHEAVY"/>
</dbReference>
<comment type="caution">
    <text evidence="11">The sequence shown here is derived from an EMBL/GenBank/DDBJ whole genome shotgun (WGS) entry which is preliminary data.</text>
</comment>
<protein>
    <submittedName>
        <fullName evidence="11">Kinesin-like protein KIN-14R</fullName>
    </submittedName>
</protein>
<keyword evidence="12" id="KW-1185">Reference proteome</keyword>
<evidence type="ECO:0000256" key="9">
    <source>
        <dbReference type="SAM" id="MobiDB-lite"/>
    </source>
</evidence>
<dbReference type="EMBL" id="PKPP01006989">
    <property type="protein sequence ID" value="PWA54697.1"/>
    <property type="molecule type" value="Genomic_DNA"/>
</dbReference>
<dbReference type="PANTHER" id="PTHR47972:SF51">
    <property type="entry name" value="BINDING PROTEIN, PUTATIVE-RELATED"/>
    <property type="match status" value="1"/>
</dbReference>
<keyword evidence="5 8" id="KW-0175">Coiled coil</keyword>
<evidence type="ECO:0000259" key="10">
    <source>
        <dbReference type="PROSITE" id="PS50067"/>
    </source>
</evidence>
<dbReference type="SMART" id="SM00129">
    <property type="entry name" value="KISc"/>
    <property type="match status" value="1"/>
</dbReference>
<dbReference type="PROSITE" id="PS00411">
    <property type="entry name" value="KINESIN_MOTOR_1"/>
    <property type="match status" value="1"/>
</dbReference>
<evidence type="ECO:0000313" key="11">
    <source>
        <dbReference type="EMBL" id="PWA54697.1"/>
    </source>
</evidence>
<evidence type="ECO:0000256" key="6">
    <source>
        <dbReference type="ARBA" id="ARBA00023175"/>
    </source>
</evidence>
<feature type="compositionally biased region" description="Polar residues" evidence="9">
    <location>
        <begin position="876"/>
        <end position="889"/>
    </location>
</feature>
<dbReference type="InterPro" id="IPR027640">
    <property type="entry name" value="Kinesin-like_fam"/>
</dbReference>
<proteinExistence type="inferred from homology"/>
<feature type="coiled-coil region" evidence="8">
    <location>
        <begin position="346"/>
        <end position="383"/>
    </location>
</feature>
<dbReference type="InterPro" id="IPR027417">
    <property type="entry name" value="P-loop_NTPase"/>
</dbReference>
<reference evidence="11 12" key="1">
    <citation type="journal article" date="2018" name="Mol. Plant">
        <title>The genome of Artemisia annua provides insight into the evolution of Asteraceae family and artemisinin biosynthesis.</title>
        <authorList>
            <person name="Shen Q."/>
            <person name="Zhang L."/>
            <person name="Liao Z."/>
            <person name="Wang S."/>
            <person name="Yan T."/>
            <person name="Shi P."/>
            <person name="Liu M."/>
            <person name="Fu X."/>
            <person name="Pan Q."/>
            <person name="Wang Y."/>
            <person name="Lv Z."/>
            <person name="Lu X."/>
            <person name="Zhang F."/>
            <person name="Jiang W."/>
            <person name="Ma Y."/>
            <person name="Chen M."/>
            <person name="Hao X."/>
            <person name="Li L."/>
            <person name="Tang Y."/>
            <person name="Lv G."/>
            <person name="Zhou Y."/>
            <person name="Sun X."/>
            <person name="Brodelius P.E."/>
            <person name="Rose J.K.C."/>
            <person name="Tang K."/>
        </authorList>
    </citation>
    <scope>NUCLEOTIDE SEQUENCE [LARGE SCALE GENOMIC DNA]</scope>
    <source>
        <strain evidence="12">cv. Huhao1</strain>
        <tissue evidence="11">Leaf</tissue>
    </source>
</reference>
<evidence type="ECO:0000256" key="4">
    <source>
        <dbReference type="ARBA" id="ARBA00022840"/>
    </source>
</evidence>
<dbReference type="Pfam" id="PF11721">
    <property type="entry name" value="Malectin"/>
    <property type="match status" value="1"/>
</dbReference>
<keyword evidence="6 7" id="KW-0505">Motor protein</keyword>
<dbReference type="AlphaFoldDB" id="A0A2U1M0D6"/>
<dbReference type="PROSITE" id="PS50067">
    <property type="entry name" value="KINESIN_MOTOR_2"/>
    <property type="match status" value="1"/>
</dbReference>
<organism evidence="11 12">
    <name type="scientific">Artemisia annua</name>
    <name type="common">Sweet wormwood</name>
    <dbReference type="NCBI Taxonomy" id="35608"/>
    <lineage>
        <taxon>Eukaryota</taxon>
        <taxon>Viridiplantae</taxon>
        <taxon>Streptophyta</taxon>
        <taxon>Embryophyta</taxon>
        <taxon>Tracheophyta</taxon>
        <taxon>Spermatophyta</taxon>
        <taxon>Magnoliopsida</taxon>
        <taxon>eudicotyledons</taxon>
        <taxon>Gunneridae</taxon>
        <taxon>Pentapetalae</taxon>
        <taxon>asterids</taxon>
        <taxon>campanulids</taxon>
        <taxon>Asterales</taxon>
        <taxon>Asteraceae</taxon>
        <taxon>Asteroideae</taxon>
        <taxon>Anthemideae</taxon>
        <taxon>Artemisiinae</taxon>
        <taxon>Artemisia</taxon>
    </lineage>
</organism>
<dbReference type="FunFam" id="3.40.850.10:FF:000057">
    <property type="entry name" value="kinesin-like protein KIN-14R"/>
    <property type="match status" value="1"/>
</dbReference>
<dbReference type="InterPro" id="IPR021720">
    <property type="entry name" value="Malectin_dom"/>
</dbReference>
<keyword evidence="2" id="KW-0493">Microtubule</keyword>
<feature type="binding site" evidence="7">
    <location>
        <begin position="466"/>
        <end position="473"/>
    </location>
    <ligand>
        <name>ATP</name>
        <dbReference type="ChEBI" id="CHEBI:30616"/>
    </ligand>
</feature>
<keyword evidence="4 7" id="KW-0067">ATP-binding</keyword>
<dbReference type="GO" id="GO:0008017">
    <property type="term" value="F:microtubule binding"/>
    <property type="evidence" value="ECO:0007669"/>
    <property type="project" value="InterPro"/>
</dbReference>
<comment type="similarity">
    <text evidence="1">Belongs to the TRAFAC class myosin-kinesin ATPase superfamily. Kinesin family. KIN-14 subfamily.</text>
</comment>
<feature type="coiled-coil region" evidence="8">
    <location>
        <begin position="716"/>
        <end position="823"/>
    </location>
</feature>
<dbReference type="Proteomes" id="UP000245207">
    <property type="component" value="Unassembled WGS sequence"/>
</dbReference>
<dbReference type="GO" id="GO:0005874">
    <property type="term" value="C:microtubule"/>
    <property type="evidence" value="ECO:0007669"/>
    <property type="project" value="UniProtKB-KW"/>
</dbReference>
<evidence type="ECO:0000256" key="8">
    <source>
        <dbReference type="SAM" id="Coils"/>
    </source>
</evidence>
<dbReference type="STRING" id="35608.A0A2U1M0D6"/>
<sequence length="1015" mass="114376">MANNKDSSFSCNQEDNADDDDLVLCVSGSKIVRRGVSDYKISDKVVKFVNAGGEDLQNEGDSSIHIVHDQAFKGGDTLRTNETILDCGSLSSLYQSARFGNFSYHFDGLPCGDYLLDLHFSEIINTNGPKGMRVFDVLVQNEKVVSELDIYSYVGANRPLKLMDIRIPVGLDGVLVIKFNGVHGTPIISGICIKEAPKVPAYELQQGCLAGHSYVTDTPNQFNNVRTKHISKYEKKIEELTARCQLKSNECYEAWMALAALNKQLDKVNTELHKKAFENHSLIQSMGLQEIKLKDAISMRDHEKKSFVKAINELGKNIEIMKLEQTKLSRDAHECANLIPDMDKMLSAIQTQVTKFEDLKQKYNEEVAKRKKLYNQVEEAKGNIRVFCRCRPLDKHEVSAGHTMVVDFSASKDGDLGIVTGSSTKKLYRFDRIYTPNDGQVDVFADASPMVISVLDGYNVCIFAYGQTGTGKTFTMEGTEKNRGVNYRTLEALFDTVEERKDTFSFNISICVLEVYNEQIRDLLATSRTTKKLEVRQASEGAHHVPGIVEAKVESIREVWNALQAGSNARAVGSNNVNEHSSRSHCMICITVKSKNLLNGECTKSKLWLVDLAGSEKLAKTNVQGDRLKEAQNINRSLSALGDVISALASKSTHIPYRNSKLTHLLQDSLGGDSKTVMYVQISPSEHDMSETLSSLNFATRVRGVELGPAKKQIDYSELQKLKSSLDKAKQDLRLKDEAIKKLEENYQSLEIKIKCKDQMHKNQQDQVDDVTGQLELKTQLCKQLEKQTSQLSDEVKEKQDMCSTLQKRVIELENKLKERTQMFEHKLSISEEKIKKLEYILERQDGQVDSQMLNQKIKEFEEKPLQQVEQLDFSAQTQSFSSERSQIAPSERKTWSTQTPVGVMTHNRRILKSSNRLPSHGSALVRGTESLRELRRKHDAHNRGGVENTFIPPSVISDPSVDEKRPGARRVDPSKAFARLTRSGKSFAVTRNKINIEQAQRVKERDVNTRVWSR</sequence>
<dbReference type="Gene3D" id="3.40.850.10">
    <property type="entry name" value="Kinesin motor domain"/>
    <property type="match status" value="1"/>
</dbReference>
<dbReference type="PANTHER" id="PTHR47972">
    <property type="entry name" value="KINESIN-LIKE PROTEIN KLP-3"/>
    <property type="match status" value="1"/>
</dbReference>
<gene>
    <name evidence="11" type="ORF">CTI12_AA433140</name>
</gene>
<dbReference type="InterPro" id="IPR001752">
    <property type="entry name" value="Kinesin_motor_dom"/>
</dbReference>
<accession>A0A2U1M0D6</accession>
<dbReference type="GO" id="GO:0005524">
    <property type="term" value="F:ATP binding"/>
    <property type="evidence" value="ECO:0007669"/>
    <property type="project" value="UniProtKB-UniRule"/>
</dbReference>
<evidence type="ECO:0000256" key="3">
    <source>
        <dbReference type="ARBA" id="ARBA00022741"/>
    </source>
</evidence>
<dbReference type="CDD" id="cd01366">
    <property type="entry name" value="KISc_C_terminal"/>
    <property type="match status" value="1"/>
</dbReference>
<evidence type="ECO:0000256" key="1">
    <source>
        <dbReference type="ARBA" id="ARBA00010899"/>
    </source>
</evidence>
<feature type="domain" description="Kinesin motor" evidence="10">
    <location>
        <begin position="383"/>
        <end position="705"/>
    </location>
</feature>
<dbReference type="GO" id="GO:0003777">
    <property type="term" value="F:microtubule motor activity"/>
    <property type="evidence" value="ECO:0007669"/>
    <property type="project" value="InterPro"/>
</dbReference>
<dbReference type="InterPro" id="IPR036961">
    <property type="entry name" value="Kinesin_motor_dom_sf"/>
</dbReference>
<dbReference type="OrthoDB" id="3176171at2759"/>
<keyword evidence="3 7" id="KW-0547">Nucleotide-binding</keyword>
<dbReference type="SUPFAM" id="SSF52540">
    <property type="entry name" value="P-loop containing nucleoside triphosphate hydrolases"/>
    <property type="match status" value="1"/>
</dbReference>
<feature type="region of interest" description="Disordered" evidence="9">
    <location>
        <begin position="876"/>
        <end position="898"/>
    </location>
</feature>
<dbReference type="InterPro" id="IPR019821">
    <property type="entry name" value="Kinesin_motor_CS"/>
</dbReference>